<protein>
    <recommendedName>
        <fullName evidence="3">Sialidase domain-containing protein</fullName>
    </recommendedName>
</protein>
<proteinExistence type="predicted"/>
<dbReference type="Pfam" id="PF13088">
    <property type="entry name" value="BNR_2"/>
    <property type="match status" value="1"/>
</dbReference>
<dbReference type="InterPro" id="IPR011040">
    <property type="entry name" value="Sialidase"/>
</dbReference>
<dbReference type="CDD" id="cd15482">
    <property type="entry name" value="Sialidase_non-viral"/>
    <property type="match status" value="1"/>
</dbReference>
<gene>
    <name evidence="4" type="ORF">Arub01_21830</name>
</gene>
<feature type="chain" id="PRO_5040988517" description="Sialidase domain-containing protein" evidence="2">
    <location>
        <begin position="18"/>
        <end position="482"/>
    </location>
</feature>
<evidence type="ECO:0000259" key="3">
    <source>
        <dbReference type="Pfam" id="PF13088"/>
    </source>
</evidence>
<dbReference type="Proteomes" id="UP001165124">
    <property type="component" value="Unassembled WGS sequence"/>
</dbReference>
<name>A0A9W6PVP8_9ACTN</name>
<evidence type="ECO:0000313" key="5">
    <source>
        <dbReference type="Proteomes" id="UP001165124"/>
    </source>
</evidence>
<feature type="domain" description="Sialidase" evidence="3">
    <location>
        <begin position="126"/>
        <end position="244"/>
    </location>
</feature>
<dbReference type="RefSeq" id="WP_067916111.1">
    <property type="nucleotide sequence ID" value="NZ_BSRZ01000004.1"/>
</dbReference>
<keyword evidence="5" id="KW-1185">Reference proteome</keyword>
<keyword evidence="2" id="KW-0732">Signal</keyword>
<comment type="caution">
    <text evidence="4">The sequence shown here is derived from an EMBL/GenBank/DDBJ whole genome shotgun (WGS) entry which is preliminary data.</text>
</comment>
<dbReference type="PANTHER" id="PTHR38792">
    <property type="entry name" value="BNR/ASP-BOX REPEAT DOMAIN PROTEIN (AFU_ORTHOLOGUE AFUA_7G06430)-RELATED"/>
    <property type="match status" value="1"/>
</dbReference>
<reference evidence="4" key="1">
    <citation type="submission" date="2023-02" db="EMBL/GenBank/DDBJ databases">
        <title>Actinomadura rubrobrunea NBRC 14622.</title>
        <authorList>
            <person name="Ichikawa N."/>
            <person name="Sato H."/>
            <person name="Tonouchi N."/>
        </authorList>
    </citation>
    <scope>NUCLEOTIDE SEQUENCE</scope>
    <source>
        <strain evidence="4">NBRC 14622</strain>
    </source>
</reference>
<evidence type="ECO:0000313" key="4">
    <source>
        <dbReference type="EMBL" id="GLW63939.1"/>
    </source>
</evidence>
<dbReference type="AlphaFoldDB" id="A0A9W6PVP8"/>
<dbReference type="SUPFAM" id="SSF50939">
    <property type="entry name" value="Sialidases"/>
    <property type="match status" value="1"/>
</dbReference>
<sequence>MLLAAPLLAAQSVPARAVSAAADSRPVRLSGASPFASCTSDATPGETYTLHSEVESAVAVDPADPRRRVVAWQQDRWMYGSARGLVAAVTADGGRTWRQVVPRLTLCSGGEYGRITNPWLAFGRDGRLYAAMMAARNEPLSTGIIVVTSDDGGRTWNAPVEIASDPMSGFFHDKPGLTVDPRDPRRAYLAWNRWNSTEHTHQLLFSRSVDGGRTWSPPRAVHSPPPGDGTIGNQIVVLPDGTLLDLFHEGPFAPGPGAGAAADPEPGPERLRVIRSTDGGTTWSAPVTIAETELGAPVLPGTTTPIVGASLVPDVAVDAKGRVYMVWNDARISDSRSAVALTASFDGGRTWTRPRRVNATPDSPPGGPGQAFTPQVDVAADGTVGVAYYDLRDDGPGAGTSAAHWLASCRGAGCVAGRGWREQRLGGPFDLDQAIRWFGGPFLGTYTGLTHARDRFVSAFVMSGLRSGDPQDVYVRDVPALP</sequence>
<accession>A0A9W6PVP8</accession>
<organism evidence="4 5">
    <name type="scientific">Actinomadura rubrobrunea</name>
    <dbReference type="NCBI Taxonomy" id="115335"/>
    <lineage>
        <taxon>Bacteria</taxon>
        <taxon>Bacillati</taxon>
        <taxon>Actinomycetota</taxon>
        <taxon>Actinomycetes</taxon>
        <taxon>Streptosporangiales</taxon>
        <taxon>Thermomonosporaceae</taxon>
        <taxon>Actinomadura</taxon>
    </lineage>
</organism>
<dbReference type="InterPro" id="IPR036278">
    <property type="entry name" value="Sialidase_sf"/>
</dbReference>
<feature type="region of interest" description="Disordered" evidence="1">
    <location>
        <begin position="248"/>
        <end position="269"/>
    </location>
</feature>
<evidence type="ECO:0000256" key="2">
    <source>
        <dbReference type="SAM" id="SignalP"/>
    </source>
</evidence>
<dbReference type="EMBL" id="BSRZ01000004">
    <property type="protein sequence ID" value="GLW63939.1"/>
    <property type="molecule type" value="Genomic_DNA"/>
</dbReference>
<evidence type="ECO:0000256" key="1">
    <source>
        <dbReference type="SAM" id="MobiDB-lite"/>
    </source>
</evidence>
<dbReference type="Gene3D" id="2.120.10.10">
    <property type="match status" value="2"/>
</dbReference>
<dbReference type="PANTHER" id="PTHR38792:SF3">
    <property type="entry name" value="BNR_ASP-BOX REPEAT DOMAIN PROTEIN (AFU_ORTHOLOGUE AFUA_7G06430)-RELATED"/>
    <property type="match status" value="1"/>
</dbReference>
<feature type="signal peptide" evidence="2">
    <location>
        <begin position="1"/>
        <end position="17"/>
    </location>
</feature>